<protein>
    <submittedName>
        <fullName evidence="1">Uncharacterized protein</fullName>
    </submittedName>
</protein>
<gene>
    <name evidence="1" type="ORF">NHE_0189</name>
</gene>
<dbReference type="EMBL" id="CP007481">
    <property type="protein sequence ID" value="AHX11154.1"/>
    <property type="molecule type" value="Genomic_DNA"/>
</dbReference>
<dbReference type="KEGG" id="nhm:NHE_0189"/>
<accession>X5HJA8</accession>
<dbReference type="HOGENOM" id="CLU_3219146_0_0_5"/>
<proteinExistence type="predicted"/>
<name>X5HJA8_9RICK</name>
<reference evidence="1 2" key="1">
    <citation type="submission" date="2014-03" db="EMBL/GenBank/DDBJ databases">
        <title>Sequencing and Comparison of Genomes and Transcriptome Profiles of Human Ehrlichiosis Agents.</title>
        <authorList>
            <person name="Lin M."/>
            <person name="Daugherty S.C."/>
            <person name="Nagaraj S."/>
            <person name="Cheng Z."/>
            <person name="Xiong Q."/>
            <person name="Lin F.-Y."/>
            <person name="Sengamalay N."/>
            <person name="Ott S."/>
            <person name="Godinez A."/>
            <person name="Tallon L.J."/>
            <person name="Sadzewicz L."/>
            <person name="Fraser C.M."/>
            <person name="Dunning Hotopp J.C."/>
            <person name="Rikihisa Y."/>
        </authorList>
    </citation>
    <scope>NUCLEOTIDE SEQUENCE [LARGE SCALE GENOMIC DNA]</scope>
    <source>
        <strain evidence="1 2">Oregon</strain>
    </source>
</reference>
<sequence>MSQPQSEVQATVGSFMLDSLIRMGMDFLVFHLDGNIKRICDFSF</sequence>
<evidence type="ECO:0000313" key="2">
    <source>
        <dbReference type="Proteomes" id="UP000023755"/>
    </source>
</evidence>
<dbReference type="Proteomes" id="UP000023755">
    <property type="component" value="Chromosome"/>
</dbReference>
<evidence type="ECO:0000313" key="1">
    <source>
        <dbReference type="EMBL" id="AHX11154.1"/>
    </source>
</evidence>
<dbReference type="AlphaFoldDB" id="X5HJA8"/>
<keyword evidence="2" id="KW-1185">Reference proteome</keyword>
<organism evidence="1 2">
    <name type="scientific">Neorickettsia helminthoeca str. Oregon</name>
    <dbReference type="NCBI Taxonomy" id="1286528"/>
    <lineage>
        <taxon>Bacteria</taxon>
        <taxon>Pseudomonadati</taxon>
        <taxon>Pseudomonadota</taxon>
        <taxon>Alphaproteobacteria</taxon>
        <taxon>Rickettsiales</taxon>
        <taxon>Anaplasmataceae</taxon>
        <taxon>Neorickettsia</taxon>
    </lineage>
</organism>